<dbReference type="AlphaFoldDB" id="A0A1H4QJ73"/>
<proteinExistence type="predicted"/>
<name>A0A1H4QJ73_PSEAG</name>
<organism evidence="2 3">
    <name type="scientific">Pseudomonas anguilliseptica</name>
    <dbReference type="NCBI Taxonomy" id="53406"/>
    <lineage>
        <taxon>Bacteria</taxon>
        <taxon>Pseudomonadati</taxon>
        <taxon>Pseudomonadota</taxon>
        <taxon>Gammaproteobacteria</taxon>
        <taxon>Pseudomonadales</taxon>
        <taxon>Pseudomonadaceae</taxon>
        <taxon>Pseudomonas</taxon>
    </lineage>
</organism>
<evidence type="ECO:0008006" key="4">
    <source>
        <dbReference type="Google" id="ProtNLM"/>
    </source>
</evidence>
<evidence type="ECO:0000313" key="2">
    <source>
        <dbReference type="EMBL" id="SEC19571.1"/>
    </source>
</evidence>
<dbReference type="STRING" id="53406.SAMN05421553_0478"/>
<feature type="signal peptide" evidence="1">
    <location>
        <begin position="1"/>
        <end position="19"/>
    </location>
</feature>
<gene>
    <name evidence="2" type="ORF">SAMN05421553_0478</name>
</gene>
<dbReference type="Pfam" id="PF11006">
    <property type="entry name" value="DUF2845"/>
    <property type="match status" value="1"/>
</dbReference>
<keyword evidence="1" id="KW-0732">Signal</keyword>
<evidence type="ECO:0000256" key="1">
    <source>
        <dbReference type="SAM" id="SignalP"/>
    </source>
</evidence>
<dbReference type="EMBL" id="FNSC01000001">
    <property type="protein sequence ID" value="SEC19571.1"/>
    <property type="molecule type" value="Genomic_DNA"/>
</dbReference>
<evidence type="ECO:0000313" key="3">
    <source>
        <dbReference type="Proteomes" id="UP000242849"/>
    </source>
</evidence>
<sequence>MQRIALSLTLLALATSAQASTLRCEKGIASTGDRTTEVASKCGEPIARDMLGYTLDAHGNNEFLVEERVYGPRNGMNYYLRFEGGRLKSVESKRGS</sequence>
<dbReference type="Proteomes" id="UP000242849">
    <property type="component" value="Unassembled WGS sequence"/>
</dbReference>
<reference evidence="3" key="1">
    <citation type="submission" date="2016-10" db="EMBL/GenBank/DDBJ databases">
        <authorList>
            <person name="Varghese N."/>
            <person name="Submissions S."/>
        </authorList>
    </citation>
    <scope>NUCLEOTIDE SEQUENCE [LARGE SCALE GENOMIC DNA]</scope>
    <source>
        <strain evidence="3">DSM 12111</strain>
    </source>
</reference>
<protein>
    <recommendedName>
        <fullName evidence="4">DUF2845 domain-containing protein</fullName>
    </recommendedName>
</protein>
<dbReference type="InterPro" id="IPR021268">
    <property type="entry name" value="DUF2845"/>
</dbReference>
<dbReference type="RefSeq" id="WP_090376220.1">
    <property type="nucleotide sequence ID" value="NZ_FNSC01000001.1"/>
</dbReference>
<dbReference type="OrthoDB" id="8906462at2"/>
<keyword evidence="3" id="KW-1185">Reference proteome</keyword>
<accession>A0A1H4QJ73</accession>
<feature type="chain" id="PRO_5017458474" description="DUF2845 domain-containing protein" evidence="1">
    <location>
        <begin position="20"/>
        <end position="96"/>
    </location>
</feature>